<evidence type="ECO:0000256" key="2">
    <source>
        <dbReference type="ARBA" id="ARBA00005292"/>
    </source>
</evidence>
<evidence type="ECO:0000256" key="3">
    <source>
        <dbReference type="ARBA" id="ARBA00022525"/>
    </source>
</evidence>
<keyword evidence="8" id="KW-1185">Reference proteome</keyword>
<evidence type="ECO:0000256" key="5">
    <source>
        <dbReference type="ARBA" id="ARBA00022729"/>
    </source>
</evidence>
<evidence type="ECO:0000313" key="7">
    <source>
        <dbReference type="Ensembl" id="ENSCCRP00010013841.1"/>
    </source>
</evidence>
<dbReference type="Ensembl" id="ENSCCRT00010015107.1">
    <property type="protein sequence ID" value="ENSCCRP00010013841.1"/>
    <property type="gene ID" value="ENSCCRG00010005972.1"/>
</dbReference>
<dbReference type="GeneID" id="109047864"/>
<sequence length="172" mass="19131">MTNEITTPRGIYKLQMCRTSIQKLRSFIIDHNTRVWVQCAMERSVRSVLVFVAVSILISSHPTDAWYKQSTGPSYYSVGRASGLLSGIRRSPYVRRSETESALDSSETPGVSNSVMPDFSSRQTPVLKNMAICVKDISPNLQSCELVQDGSSTFRCKADVFLSLDSLDCFTS</sequence>
<dbReference type="InterPro" id="IPR013297">
    <property type="entry name" value="Neuropept_BW_pre"/>
</dbReference>
<dbReference type="RefSeq" id="XP_042605103.1">
    <property type="nucleotide sequence ID" value="XM_042749169.1"/>
</dbReference>
<evidence type="ECO:0000256" key="1">
    <source>
        <dbReference type="ARBA" id="ARBA00004613"/>
    </source>
</evidence>
<dbReference type="GO" id="GO:0005576">
    <property type="term" value="C:extracellular region"/>
    <property type="evidence" value="ECO:0007669"/>
    <property type="project" value="UniProtKB-SubCell"/>
</dbReference>
<proteinExistence type="inferred from homology"/>
<evidence type="ECO:0000313" key="9">
    <source>
        <dbReference type="RefSeq" id="XP_042605103.1"/>
    </source>
</evidence>
<dbReference type="PRINTS" id="PR01888">
    <property type="entry name" value="NROPEPTIDEBW"/>
</dbReference>
<dbReference type="InterPro" id="IPR013298">
    <property type="entry name" value="Neuropept_B_pre"/>
</dbReference>
<evidence type="ECO:0000256" key="4">
    <source>
        <dbReference type="ARBA" id="ARBA00022685"/>
    </source>
</evidence>
<name>A0A8C1GXP7_CYPCA</name>
<dbReference type="AlphaFoldDB" id="A0A8C1GXP7"/>
<protein>
    <submittedName>
        <fullName evidence="7 9">Neuropeptide B</fullName>
    </submittedName>
</protein>
<dbReference type="GO" id="GO:0007186">
    <property type="term" value="P:G protein-coupled receptor signaling pathway"/>
    <property type="evidence" value="ECO:0007669"/>
    <property type="project" value="TreeGrafter"/>
</dbReference>
<comment type="subcellular location">
    <subcellularLocation>
        <location evidence="1">Secreted</location>
    </subcellularLocation>
</comment>
<evidence type="ECO:0000313" key="8">
    <source>
        <dbReference type="Proteomes" id="UP000694427"/>
    </source>
</evidence>
<dbReference type="PANTHER" id="PTHR28553:SF1">
    <property type="entry name" value="NEUROPEPTIDE B"/>
    <property type="match status" value="1"/>
</dbReference>
<gene>
    <name evidence="7 9" type="primary">LOC109047864</name>
</gene>
<reference evidence="9" key="1">
    <citation type="submission" date="2025-04" db="UniProtKB">
        <authorList>
            <consortium name="RefSeq"/>
        </authorList>
    </citation>
    <scope>IDENTIFICATION</scope>
    <source>
        <tissue evidence="9">Muscle</tissue>
    </source>
</reference>
<dbReference type="Pfam" id="PF15180">
    <property type="entry name" value="NPBW"/>
    <property type="match status" value="1"/>
</dbReference>
<organism evidence="7 8">
    <name type="scientific">Cyprinus carpio</name>
    <name type="common">Common carp</name>
    <dbReference type="NCBI Taxonomy" id="7962"/>
    <lineage>
        <taxon>Eukaryota</taxon>
        <taxon>Metazoa</taxon>
        <taxon>Chordata</taxon>
        <taxon>Craniata</taxon>
        <taxon>Vertebrata</taxon>
        <taxon>Euteleostomi</taxon>
        <taxon>Actinopterygii</taxon>
        <taxon>Neopterygii</taxon>
        <taxon>Teleostei</taxon>
        <taxon>Ostariophysi</taxon>
        <taxon>Cypriniformes</taxon>
        <taxon>Cyprinidae</taxon>
        <taxon>Cyprininae</taxon>
        <taxon>Cyprinus</taxon>
    </lineage>
</organism>
<dbReference type="GO" id="GO:0001664">
    <property type="term" value="F:G protein-coupled receptor binding"/>
    <property type="evidence" value="ECO:0007669"/>
    <property type="project" value="InterPro"/>
</dbReference>
<dbReference type="OrthoDB" id="9942334at2759"/>
<keyword evidence="4" id="KW-0165">Cleavage on pair of basic residues</keyword>
<accession>A0A8C1GXP7</accession>
<dbReference type="KEGG" id="ccar:109047864"/>
<keyword evidence="3" id="KW-0964">Secreted</keyword>
<dbReference type="PRINTS" id="PR01889">
    <property type="entry name" value="PPNRPEPTIDEB"/>
</dbReference>
<evidence type="ECO:0000256" key="6">
    <source>
        <dbReference type="SAM" id="MobiDB-lite"/>
    </source>
</evidence>
<comment type="similarity">
    <text evidence="2">Belongs to the neuropeptide B/W family.</text>
</comment>
<keyword evidence="5" id="KW-0732">Signal</keyword>
<dbReference type="GO" id="GO:0007631">
    <property type="term" value="P:feeding behavior"/>
    <property type="evidence" value="ECO:0007669"/>
    <property type="project" value="TreeGrafter"/>
</dbReference>
<feature type="region of interest" description="Disordered" evidence="6">
    <location>
        <begin position="96"/>
        <end position="118"/>
    </location>
</feature>
<feature type="compositionally biased region" description="Polar residues" evidence="6">
    <location>
        <begin position="100"/>
        <end position="118"/>
    </location>
</feature>
<dbReference type="PANTHER" id="PTHR28553">
    <property type="entry name" value="NEUROPEPTIDE B"/>
    <property type="match status" value="1"/>
</dbReference>
<dbReference type="Proteomes" id="UP000694427">
    <property type="component" value="Unplaced"/>
</dbReference>
<dbReference type="Proteomes" id="UP001155660">
    <property type="component" value="Chromosome B22"/>
</dbReference>
<reference evidence="7" key="2">
    <citation type="submission" date="2025-05" db="UniProtKB">
        <authorList>
            <consortium name="Ensembl"/>
        </authorList>
    </citation>
    <scope>IDENTIFICATION</scope>
</reference>